<protein>
    <submittedName>
        <fullName evidence="2">Alpha/beta hydrolase</fullName>
    </submittedName>
</protein>
<proteinExistence type="predicted"/>
<name>A0ABR8N7W2_9ACTN</name>
<dbReference type="PANTHER" id="PTHR47751">
    <property type="entry name" value="SUPERFAMILY HYDROLASE, PUTATIVE (AFU_ORTHOLOGUE AFUA_2G16580)-RELATED"/>
    <property type="match status" value="1"/>
</dbReference>
<dbReference type="Gene3D" id="3.40.50.1820">
    <property type="entry name" value="alpha/beta hydrolase"/>
    <property type="match status" value="1"/>
</dbReference>
<dbReference type="InterPro" id="IPR051411">
    <property type="entry name" value="Polyketide_trans_af380"/>
</dbReference>
<gene>
    <name evidence="2" type="ORF">IEZ26_06285</name>
</gene>
<evidence type="ECO:0000259" key="1">
    <source>
        <dbReference type="Pfam" id="PF02129"/>
    </source>
</evidence>
<comment type="caution">
    <text evidence="2">The sequence shown here is derived from an EMBL/GenBank/DDBJ whole genome shotgun (WGS) entry which is preliminary data.</text>
</comment>
<organism evidence="2 3">
    <name type="scientific">Nocardioides cavernae</name>
    <dbReference type="NCBI Taxonomy" id="1921566"/>
    <lineage>
        <taxon>Bacteria</taxon>
        <taxon>Bacillati</taxon>
        <taxon>Actinomycetota</taxon>
        <taxon>Actinomycetes</taxon>
        <taxon>Propionibacteriales</taxon>
        <taxon>Nocardioidaceae</taxon>
        <taxon>Nocardioides</taxon>
    </lineage>
</organism>
<feature type="domain" description="Xaa-Pro dipeptidyl-peptidase-like" evidence="1">
    <location>
        <begin position="15"/>
        <end position="164"/>
    </location>
</feature>
<evidence type="ECO:0000313" key="3">
    <source>
        <dbReference type="Proteomes" id="UP000618818"/>
    </source>
</evidence>
<dbReference type="GO" id="GO:0016787">
    <property type="term" value="F:hydrolase activity"/>
    <property type="evidence" value="ECO:0007669"/>
    <property type="project" value="UniProtKB-KW"/>
</dbReference>
<dbReference type="Proteomes" id="UP000618818">
    <property type="component" value="Unassembled WGS sequence"/>
</dbReference>
<dbReference type="SUPFAM" id="SSF53474">
    <property type="entry name" value="alpha/beta-Hydrolases"/>
    <property type="match status" value="1"/>
</dbReference>
<dbReference type="InterPro" id="IPR000383">
    <property type="entry name" value="Xaa-Pro-like_dom"/>
</dbReference>
<dbReference type="Pfam" id="PF02129">
    <property type="entry name" value="Peptidase_S15"/>
    <property type="match status" value="1"/>
</dbReference>
<accession>A0ABR8N7W2</accession>
<sequence>MSAEIAPETLTFDSDGITLEALYYRPEGDGPFPCVVMAGGWCYVKELAQPTYAAALAAQGIAALIFDYRNFGGSQGEPRQHIDPAQQLADYRNAIDFVEARDEVDGDRIGVWGISYSGGHVMILGAIDPRVRALCGIVPVTDGYNNMRMAHGTLGFRRFQSAILESRRKRRDTGETTYFPHQPAEEGDLATWPFPKSKKTFAALKEREAPSYVGEATAESADLLLGYSVFPYLPRLIHKPSLLIIAEGDDHTHWDLAVKAHDQIPGDAKELMIISNADHLTLYADRDRQNVVAAKVADFFTKNLAAR</sequence>
<dbReference type="PANTHER" id="PTHR47751:SF1">
    <property type="entry name" value="SUPERFAMILY HYDROLASE, PUTATIVE (AFU_ORTHOLOGUE AFUA_2G16580)-RELATED"/>
    <property type="match status" value="1"/>
</dbReference>
<keyword evidence="3" id="KW-1185">Reference proteome</keyword>
<dbReference type="RefSeq" id="WP_191194010.1">
    <property type="nucleotide sequence ID" value="NZ_JACXYZ010000001.1"/>
</dbReference>
<dbReference type="Gene3D" id="1.10.10.800">
    <property type="match status" value="1"/>
</dbReference>
<reference evidence="2 3" key="1">
    <citation type="submission" date="2020-09" db="EMBL/GenBank/DDBJ databases">
        <title>novel species in genus Nocardioides.</title>
        <authorList>
            <person name="Zhang G."/>
        </authorList>
    </citation>
    <scope>NUCLEOTIDE SEQUENCE [LARGE SCALE GENOMIC DNA]</scope>
    <source>
        <strain evidence="2 3">KCTC 39551</strain>
    </source>
</reference>
<dbReference type="EMBL" id="JACXYZ010000001">
    <property type="protein sequence ID" value="MBD3924222.1"/>
    <property type="molecule type" value="Genomic_DNA"/>
</dbReference>
<evidence type="ECO:0000313" key="2">
    <source>
        <dbReference type="EMBL" id="MBD3924222.1"/>
    </source>
</evidence>
<keyword evidence="2" id="KW-0378">Hydrolase</keyword>
<dbReference type="InterPro" id="IPR029058">
    <property type="entry name" value="AB_hydrolase_fold"/>
</dbReference>